<dbReference type="Gene3D" id="3.40.630.30">
    <property type="match status" value="1"/>
</dbReference>
<proteinExistence type="predicted"/>
<dbReference type="InterPro" id="IPR000182">
    <property type="entry name" value="GNAT_dom"/>
</dbReference>
<dbReference type="PROSITE" id="PS51186">
    <property type="entry name" value="GNAT"/>
    <property type="match status" value="1"/>
</dbReference>
<keyword evidence="4" id="KW-0687">Ribonucleoprotein</keyword>
<dbReference type="Pfam" id="PF13489">
    <property type="entry name" value="Methyltransf_23"/>
    <property type="match status" value="1"/>
</dbReference>
<keyword evidence="2" id="KW-0012">Acyltransferase</keyword>
<dbReference type="InterPro" id="IPR016181">
    <property type="entry name" value="Acyl_CoA_acyltransferase"/>
</dbReference>
<dbReference type="PANTHER" id="PTHR43877">
    <property type="entry name" value="AMINOALKYLPHOSPHONATE N-ACETYLTRANSFERASE-RELATED-RELATED"/>
    <property type="match status" value="1"/>
</dbReference>
<evidence type="ECO:0000259" key="3">
    <source>
        <dbReference type="PROSITE" id="PS51186"/>
    </source>
</evidence>
<dbReference type="GO" id="GO:0005840">
    <property type="term" value="C:ribosome"/>
    <property type="evidence" value="ECO:0007669"/>
    <property type="project" value="UniProtKB-KW"/>
</dbReference>
<organism evidence="4 5">
    <name type="scientific">Curtobacterium pusillum</name>
    <dbReference type="NCBI Taxonomy" id="69373"/>
    <lineage>
        <taxon>Bacteria</taxon>
        <taxon>Bacillati</taxon>
        <taxon>Actinomycetota</taxon>
        <taxon>Actinomycetes</taxon>
        <taxon>Micrococcales</taxon>
        <taxon>Microbacteriaceae</taxon>
        <taxon>Curtobacterium</taxon>
    </lineage>
</organism>
<dbReference type="PANTHER" id="PTHR43877:SF2">
    <property type="entry name" value="AMINOALKYLPHOSPHONATE N-ACETYLTRANSFERASE-RELATED"/>
    <property type="match status" value="1"/>
</dbReference>
<dbReference type="SUPFAM" id="SSF53335">
    <property type="entry name" value="S-adenosyl-L-methionine-dependent methyltransferases"/>
    <property type="match status" value="1"/>
</dbReference>
<dbReference type="RefSeq" id="WP_182515001.1">
    <property type="nucleotide sequence ID" value="NZ_JACGXP010000001.1"/>
</dbReference>
<sequence>MTIELRRVTADDWESWRPVRLAALADSPGAFGSTLADWVGAPEHRWRDRLSIPGALDLLAFDGADAVGMASGVPDADDRGRAELISMWVDPGSRHRGVAAALIRAVARWAAGVGIAELELSVMPDNGTARRAYERCGFVAADEPGDRLPDGRHEVVMRRDLAPERTLEAYEREAARYTERTDDHRAALVDDLLALVPSGSHVLELGSGPGRDALALEAAGLVVDRTDGARSFVDALRAAGHGARVLDVLQDAFGGPYDAVFANAVLLHVPRPAFADVLGRTLAAVRPGGVLAATVKFGEGDAWSTRKLGRPRHFTYWTDSSLAEVVGRAGWGDVAVRETTGTGSAERWLTVTARRPALTG</sequence>
<evidence type="ECO:0000313" key="5">
    <source>
        <dbReference type="Proteomes" id="UP000590225"/>
    </source>
</evidence>
<dbReference type="Pfam" id="PF00583">
    <property type="entry name" value="Acetyltransf_1"/>
    <property type="match status" value="1"/>
</dbReference>
<accession>A0AAW3T0P1</accession>
<protein>
    <submittedName>
        <fullName evidence="4">Ribosomal protein S18 acetylase RimI-like enzyme</fullName>
    </submittedName>
</protein>
<dbReference type="SUPFAM" id="SSF55729">
    <property type="entry name" value="Acyl-CoA N-acyltransferases (Nat)"/>
    <property type="match status" value="1"/>
</dbReference>
<keyword evidence="1" id="KW-0808">Transferase</keyword>
<dbReference type="GO" id="GO:0016747">
    <property type="term" value="F:acyltransferase activity, transferring groups other than amino-acyl groups"/>
    <property type="evidence" value="ECO:0007669"/>
    <property type="project" value="InterPro"/>
</dbReference>
<dbReference type="CDD" id="cd04301">
    <property type="entry name" value="NAT_SF"/>
    <property type="match status" value="1"/>
</dbReference>
<dbReference type="CDD" id="cd02440">
    <property type="entry name" value="AdoMet_MTases"/>
    <property type="match status" value="1"/>
</dbReference>
<dbReference type="Proteomes" id="UP000590225">
    <property type="component" value="Unassembled WGS sequence"/>
</dbReference>
<feature type="domain" description="N-acetyltransferase" evidence="3">
    <location>
        <begin position="3"/>
        <end position="162"/>
    </location>
</feature>
<dbReference type="InterPro" id="IPR029063">
    <property type="entry name" value="SAM-dependent_MTases_sf"/>
</dbReference>
<reference evidence="4 5" key="1">
    <citation type="submission" date="2020-07" db="EMBL/GenBank/DDBJ databases">
        <title>Above-ground endophytic microbial communities from plants in different locations in the United States.</title>
        <authorList>
            <person name="Frank C."/>
        </authorList>
    </citation>
    <scope>NUCLEOTIDE SEQUENCE [LARGE SCALE GENOMIC DNA]</scope>
    <source>
        <strain evidence="4 5">WPL5_2</strain>
    </source>
</reference>
<keyword evidence="4" id="KW-0689">Ribosomal protein</keyword>
<evidence type="ECO:0000256" key="1">
    <source>
        <dbReference type="ARBA" id="ARBA00022679"/>
    </source>
</evidence>
<evidence type="ECO:0000256" key="2">
    <source>
        <dbReference type="ARBA" id="ARBA00023315"/>
    </source>
</evidence>
<dbReference type="InterPro" id="IPR050832">
    <property type="entry name" value="Bact_Acetyltransf"/>
</dbReference>
<dbReference type="Gene3D" id="3.40.50.150">
    <property type="entry name" value="Vaccinia Virus protein VP39"/>
    <property type="match status" value="1"/>
</dbReference>
<comment type="caution">
    <text evidence="4">The sequence shown here is derived from an EMBL/GenBank/DDBJ whole genome shotgun (WGS) entry which is preliminary data.</text>
</comment>
<dbReference type="AlphaFoldDB" id="A0AAW3T0P1"/>
<evidence type="ECO:0000313" key="4">
    <source>
        <dbReference type="EMBL" id="MBA8989186.1"/>
    </source>
</evidence>
<gene>
    <name evidence="4" type="ORF">FHW23_000418</name>
</gene>
<name>A0AAW3T0P1_9MICO</name>
<dbReference type="EMBL" id="JACGXP010000001">
    <property type="protein sequence ID" value="MBA8989186.1"/>
    <property type="molecule type" value="Genomic_DNA"/>
</dbReference>